<protein>
    <recommendedName>
        <fullName evidence="7">EF-hand domain-containing protein</fullName>
    </recommendedName>
</protein>
<evidence type="ECO:0000256" key="1">
    <source>
        <dbReference type="ARBA" id="ARBA00004141"/>
    </source>
</evidence>
<keyword evidence="4 6" id="KW-1133">Transmembrane helix</keyword>
<evidence type="ECO:0000259" key="7">
    <source>
        <dbReference type="PROSITE" id="PS50222"/>
    </source>
</evidence>
<feature type="domain" description="EF-hand" evidence="7">
    <location>
        <begin position="128"/>
        <end position="163"/>
    </location>
</feature>
<evidence type="ECO:0000256" key="3">
    <source>
        <dbReference type="ARBA" id="ARBA00022837"/>
    </source>
</evidence>
<dbReference type="InterPro" id="IPR018247">
    <property type="entry name" value="EF_Hand_1_Ca_BS"/>
</dbReference>
<dbReference type="InterPro" id="IPR005821">
    <property type="entry name" value="Ion_trans_dom"/>
</dbReference>
<dbReference type="PROSITE" id="PS50222">
    <property type="entry name" value="EF_HAND_2"/>
    <property type="match status" value="2"/>
</dbReference>
<feature type="transmembrane region" description="Helical" evidence="6">
    <location>
        <begin position="86"/>
        <end position="118"/>
    </location>
</feature>
<evidence type="ECO:0000313" key="9">
    <source>
        <dbReference type="Proteomes" id="UP001189429"/>
    </source>
</evidence>
<accession>A0ABN9UCR2</accession>
<dbReference type="Gene3D" id="1.10.287.70">
    <property type="match status" value="1"/>
</dbReference>
<evidence type="ECO:0000256" key="2">
    <source>
        <dbReference type="ARBA" id="ARBA00022692"/>
    </source>
</evidence>
<comment type="subcellular location">
    <subcellularLocation>
        <location evidence="1">Membrane</location>
        <topology evidence="1">Multi-pass membrane protein</topology>
    </subcellularLocation>
</comment>
<sequence>MVVSVSDSFVSLAWTVALLTLFTFVFAVFLTQLVADFLRLGRGPAVEEVALMLHFGSLQSTMLSLYEASTGGINWHEIVDPLMYNFSPAIVVVFLCYMFFVIFALTNVVTGVFVESALRTAEEDKRRQLTHQMTSLFTQADDDGSGTITWDEFQEHLAAPQLQSFLKALDLHVDEARALFQLLDVDDSGEIDADELVQGCLRLHGQAKAIELAAFMHDTAGRSAGPVSTKSSWRSPWPGCATPCRAGRRTRGNSLARTFASGRALNDRRGVKNLCCARRRRANLP</sequence>
<feature type="domain" description="EF-hand" evidence="7">
    <location>
        <begin position="171"/>
        <end position="206"/>
    </location>
</feature>
<dbReference type="Gene3D" id="1.10.238.10">
    <property type="entry name" value="EF-hand"/>
    <property type="match status" value="1"/>
</dbReference>
<keyword evidence="2 6" id="KW-0812">Transmembrane</keyword>
<dbReference type="CDD" id="cd00051">
    <property type="entry name" value="EFh"/>
    <property type="match status" value="1"/>
</dbReference>
<dbReference type="SMART" id="SM00054">
    <property type="entry name" value="EFh"/>
    <property type="match status" value="2"/>
</dbReference>
<dbReference type="InterPro" id="IPR011992">
    <property type="entry name" value="EF-hand-dom_pair"/>
</dbReference>
<gene>
    <name evidence="8" type="ORF">PCOR1329_LOCUS47410</name>
</gene>
<dbReference type="PROSITE" id="PS00018">
    <property type="entry name" value="EF_HAND_1"/>
    <property type="match status" value="2"/>
</dbReference>
<evidence type="ECO:0000313" key="8">
    <source>
        <dbReference type="EMBL" id="CAK0857241.1"/>
    </source>
</evidence>
<dbReference type="Pfam" id="PF13499">
    <property type="entry name" value="EF-hand_7"/>
    <property type="match status" value="1"/>
</dbReference>
<feature type="transmembrane region" description="Helical" evidence="6">
    <location>
        <begin position="12"/>
        <end position="37"/>
    </location>
</feature>
<evidence type="ECO:0000256" key="4">
    <source>
        <dbReference type="ARBA" id="ARBA00022989"/>
    </source>
</evidence>
<reference evidence="8" key="1">
    <citation type="submission" date="2023-10" db="EMBL/GenBank/DDBJ databases">
        <authorList>
            <person name="Chen Y."/>
            <person name="Shah S."/>
            <person name="Dougan E. K."/>
            <person name="Thang M."/>
            <person name="Chan C."/>
        </authorList>
    </citation>
    <scope>NUCLEOTIDE SEQUENCE [LARGE SCALE GENOMIC DNA]</scope>
</reference>
<keyword evidence="9" id="KW-1185">Reference proteome</keyword>
<dbReference type="Pfam" id="PF00520">
    <property type="entry name" value="Ion_trans"/>
    <property type="match status" value="1"/>
</dbReference>
<name>A0ABN9UCR2_9DINO</name>
<organism evidence="8 9">
    <name type="scientific">Prorocentrum cordatum</name>
    <dbReference type="NCBI Taxonomy" id="2364126"/>
    <lineage>
        <taxon>Eukaryota</taxon>
        <taxon>Sar</taxon>
        <taxon>Alveolata</taxon>
        <taxon>Dinophyceae</taxon>
        <taxon>Prorocentrales</taxon>
        <taxon>Prorocentraceae</taxon>
        <taxon>Prorocentrum</taxon>
    </lineage>
</organism>
<evidence type="ECO:0000256" key="6">
    <source>
        <dbReference type="SAM" id="Phobius"/>
    </source>
</evidence>
<dbReference type="Proteomes" id="UP001189429">
    <property type="component" value="Unassembled WGS sequence"/>
</dbReference>
<proteinExistence type="predicted"/>
<keyword evidence="3" id="KW-0106">Calcium</keyword>
<dbReference type="InterPro" id="IPR002048">
    <property type="entry name" value="EF_hand_dom"/>
</dbReference>
<comment type="caution">
    <text evidence="8">The sequence shown here is derived from an EMBL/GenBank/DDBJ whole genome shotgun (WGS) entry which is preliminary data.</text>
</comment>
<keyword evidence="5 6" id="KW-0472">Membrane</keyword>
<dbReference type="SUPFAM" id="SSF47473">
    <property type="entry name" value="EF-hand"/>
    <property type="match status" value="1"/>
</dbReference>
<evidence type="ECO:0000256" key="5">
    <source>
        <dbReference type="ARBA" id="ARBA00023136"/>
    </source>
</evidence>
<dbReference type="EMBL" id="CAUYUJ010015714">
    <property type="protein sequence ID" value="CAK0857241.1"/>
    <property type="molecule type" value="Genomic_DNA"/>
</dbReference>